<dbReference type="InterPro" id="IPR045170">
    <property type="entry name" value="MTOX"/>
</dbReference>
<dbReference type="PANTHER" id="PTHR10961">
    <property type="entry name" value="PEROXISOMAL SARCOSINE OXIDASE"/>
    <property type="match status" value="1"/>
</dbReference>
<keyword evidence="7" id="KW-0472">Membrane</keyword>
<dbReference type="GO" id="GO:0051698">
    <property type="term" value="F:saccharopine oxidase activity"/>
    <property type="evidence" value="ECO:0007669"/>
    <property type="project" value="TreeGrafter"/>
</dbReference>
<comment type="similarity">
    <text evidence="2">Belongs to the MSOX/MTOX family.</text>
</comment>
<dbReference type="GO" id="GO:0050660">
    <property type="term" value="F:flavin adenine dinucleotide binding"/>
    <property type="evidence" value="ECO:0007669"/>
    <property type="project" value="InterPro"/>
</dbReference>
<dbReference type="GeneID" id="91098085"/>
<protein>
    <recommendedName>
        <fullName evidence="8">FAD dependent oxidoreductase domain-containing protein</fullName>
    </recommendedName>
</protein>
<dbReference type="InterPro" id="IPR006076">
    <property type="entry name" value="FAD-dep_OxRdtase"/>
</dbReference>
<sequence>MSRNDQLTKETSILIAGAGVFGLSTALHLSRSGYKEITIIDPHPVPSPLSAANDINKIIRTEYHIPLYGGLAREAYQAWNHDPLFAPHFHKVGWFTGAAGEDTRGHEIVAKIWANIKSDGVVTNAKQITRGDDLKNIVSQTSGSQKLDDLIGIFNPEAGWAHSGNALVAVAAQLRASGVRFIHGNDGTFESIHKNSQGEVNGVTVASGRFIPAEKIVLAMGASTGSKYEVKDTLRAYGYALAMIQLEPQEARLYKNMPCLHSKTLGYIFEPSIDGRLKVALPGRYAWYGYGDVSQPEAPVSSYNNIPPECVKEMRELLATFLPQLAERPFCYQQLCWDADAADDNFLITYTPDSDKVLFATGGSYHGFKFFPTIGRHVVSALEGKLSKEAKEAWQFRPTKSGQYETRGDGETRVLERPQPTKKGGSRLSRL</sequence>
<dbReference type="Gene3D" id="3.50.50.60">
    <property type="entry name" value="FAD/NAD(P)-binding domain"/>
    <property type="match status" value="1"/>
</dbReference>
<evidence type="ECO:0000313" key="10">
    <source>
        <dbReference type="Proteomes" id="UP001355207"/>
    </source>
</evidence>
<dbReference type="InterPro" id="IPR036188">
    <property type="entry name" value="FAD/NAD-bd_sf"/>
</dbReference>
<evidence type="ECO:0000256" key="2">
    <source>
        <dbReference type="ARBA" id="ARBA00010989"/>
    </source>
</evidence>
<feature type="transmembrane region" description="Helical" evidence="7">
    <location>
        <begin position="12"/>
        <end position="30"/>
    </location>
</feature>
<keyword evidence="3" id="KW-0285">Flavoprotein</keyword>
<keyword evidence="7" id="KW-0812">Transmembrane</keyword>
<dbReference type="PANTHER" id="PTHR10961:SF26">
    <property type="entry name" value="L-SACCHAROPINE OXIDASE"/>
    <property type="match status" value="1"/>
</dbReference>
<dbReference type="GO" id="GO:0008115">
    <property type="term" value="F:sarcosine oxidase activity"/>
    <property type="evidence" value="ECO:0007669"/>
    <property type="project" value="TreeGrafter"/>
</dbReference>
<dbReference type="Proteomes" id="UP001355207">
    <property type="component" value="Chromosome 10"/>
</dbReference>
<evidence type="ECO:0000313" key="9">
    <source>
        <dbReference type="EMBL" id="WWC92458.1"/>
    </source>
</evidence>
<proteinExistence type="inferred from homology"/>
<feature type="region of interest" description="Disordered" evidence="6">
    <location>
        <begin position="397"/>
        <end position="431"/>
    </location>
</feature>
<dbReference type="AlphaFoldDB" id="A0AAX4K6R1"/>
<keyword evidence="7" id="KW-1133">Transmembrane helix</keyword>
<evidence type="ECO:0000256" key="1">
    <source>
        <dbReference type="ARBA" id="ARBA00001974"/>
    </source>
</evidence>
<evidence type="ECO:0000256" key="4">
    <source>
        <dbReference type="ARBA" id="ARBA00022827"/>
    </source>
</evidence>
<dbReference type="Gene3D" id="3.30.9.10">
    <property type="entry name" value="D-Amino Acid Oxidase, subunit A, domain 2"/>
    <property type="match status" value="1"/>
</dbReference>
<dbReference type="RefSeq" id="XP_066079220.1">
    <property type="nucleotide sequence ID" value="XM_066223123.1"/>
</dbReference>
<keyword evidence="5" id="KW-0560">Oxidoreductase</keyword>
<feature type="domain" description="FAD dependent oxidoreductase" evidence="8">
    <location>
        <begin position="13"/>
        <end position="379"/>
    </location>
</feature>
<name>A0AAX4K6R1_9TREE</name>
<evidence type="ECO:0000256" key="3">
    <source>
        <dbReference type="ARBA" id="ARBA00022630"/>
    </source>
</evidence>
<evidence type="ECO:0000256" key="7">
    <source>
        <dbReference type="SAM" id="Phobius"/>
    </source>
</evidence>
<evidence type="ECO:0000256" key="5">
    <source>
        <dbReference type="ARBA" id="ARBA00023002"/>
    </source>
</evidence>
<gene>
    <name evidence="9" type="ORF">L201_007416</name>
</gene>
<accession>A0AAX4K6R1</accession>
<keyword evidence="4" id="KW-0274">FAD</keyword>
<reference evidence="9 10" key="1">
    <citation type="submission" date="2024-01" db="EMBL/GenBank/DDBJ databases">
        <title>Comparative genomics of Cryptococcus and Kwoniella reveals pathogenesis evolution and contrasting modes of karyotype evolution via chromosome fusion or intercentromeric recombination.</title>
        <authorList>
            <person name="Coelho M.A."/>
            <person name="David-Palma M."/>
            <person name="Shea T."/>
            <person name="Bowers K."/>
            <person name="McGinley-Smith S."/>
            <person name="Mohammad A.W."/>
            <person name="Gnirke A."/>
            <person name="Yurkov A.M."/>
            <person name="Nowrousian M."/>
            <person name="Sun S."/>
            <person name="Cuomo C.A."/>
            <person name="Heitman J."/>
        </authorList>
    </citation>
    <scope>NUCLEOTIDE SEQUENCE [LARGE SCALE GENOMIC DNA]</scope>
    <source>
        <strain evidence="9 10">CBS 6074</strain>
    </source>
</reference>
<dbReference type="EMBL" id="CP144107">
    <property type="protein sequence ID" value="WWC92458.1"/>
    <property type="molecule type" value="Genomic_DNA"/>
</dbReference>
<feature type="compositionally biased region" description="Basic and acidic residues" evidence="6">
    <location>
        <begin position="406"/>
        <end position="416"/>
    </location>
</feature>
<dbReference type="Pfam" id="PF01266">
    <property type="entry name" value="DAO"/>
    <property type="match status" value="1"/>
</dbReference>
<comment type="cofactor">
    <cofactor evidence="1">
        <name>FAD</name>
        <dbReference type="ChEBI" id="CHEBI:57692"/>
    </cofactor>
</comment>
<organism evidence="9 10">
    <name type="scientific">Kwoniella dendrophila CBS 6074</name>
    <dbReference type="NCBI Taxonomy" id="1295534"/>
    <lineage>
        <taxon>Eukaryota</taxon>
        <taxon>Fungi</taxon>
        <taxon>Dikarya</taxon>
        <taxon>Basidiomycota</taxon>
        <taxon>Agaricomycotina</taxon>
        <taxon>Tremellomycetes</taxon>
        <taxon>Tremellales</taxon>
        <taxon>Cryptococcaceae</taxon>
        <taxon>Kwoniella</taxon>
    </lineage>
</organism>
<evidence type="ECO:0000259" key="8">
    <source>
        <dbReference type="Pfam" id="PF01266"/>
    </source>
</evidence>
<dbReference type="SUPFAM" id="SSF51905">
    <property type="entry name" value="FAD/NAD(P)-binding domain"/>
    <property type="match status" value="1"/>
</dbReference>
<evidence type="ECO:0000256" key="6">
    <source>
        <dbReference type="SAM" id="MobiDB-lite"/>
    </source>
</evidence>
<keyword evidence="10" id="KW-1185">Reference proteome</keyword>